<dbReference type="InterPro" id="IPR043129">
    <property type="entry name" value="ATPase_NBD"/>
</dbReference>
<keyword evidence="3 6" id="KW-0547">Nucleotide-binding</keyword>
<dbReference type="GO" id="GO:0006083">
    <property type="term" value="P:acetate metabolic process"/>
    <property type="evidence" value="ECO:0007669"/>
    <property type="project" value="TreeGrafter"/>
</dbReference>
<dbReference type="RefSeq" id="WP_139014243.1">
    <property type="nucleotide sequence ID" value="NZ_VBSN01000069.1"/>
</dbReference>
<gene>
    <name evidence="6" type="primary">ackA</name>
    <name evidence="8" type="ORF">FEM33_22610</name>
</gene>
<comment type="similarity">
    <text evidence="1 6 7">Belongs to the acetokinase family.</text>
</comment>
<dbReference type="PANTHER" id="PTHR21060:SF15">
    <property type="entry name" value="ACETATE KINASE-RELATED"/>
    <property type="match status" value="1"/>
</dbReference>
<dbReference type="Pfam" id="PF00871">
    <property type="entry name" value="Acetate_kinase"/>
    <property type="match status" value="1"/>
</dbReference>
<evidence type="ECO:0000313" key="8">
    <source>
        <dbReference type="EMBL" id="KAA6434076.1"/>
    </source>
</evidence>
<comment type="subcellular location">
    <subcellularLocation>
        <location evidence="6">Cytoplasm</location>
    </subcellularLocation>
</comment>
<dbReference type="PROSITE" id="PS01076">
    <property type="entry name" value="ACETATE_KINASE_2"/>
    <property type="match status" value="1"/>
</dbReference>
<dbReference type="SUPFAM" id="SSF53067">
    <property type="entry name" value="Actin-like ATPase domain"/>
    <property type="match status" value="2"/>
</dbReference>
<feature type="binding site" evidence="6">
    <location>
        <position position="14"/>
    </location>
    <ligand>
        <name>ATP</name>
        <dbReference type="ChEBI" id="CHEBI:30616"/>
    </ligand>
</feature>
<keyword evidence="6" id="KW-0479">Metal-binding</keyword>
<comment type="catalytic activity">
    <reaction evidence="6">
        <text>acetate + ATP = acetyl phosphate + ADP</text>
        <dbReference type="Rhea" id="RHEA:11352"/>
        <dbReference type="ChEBI" id="CHEBI:22191"/>
        <dbReference type="ChEBI" id="CHEBI:30089"/>
        <dbReference type="ChEBI" id="CHEBI:30616"/>
        <dbReference type="ChEBI" id="CHEBI:456216"/>
        <dbReference type="EC" id="2.7.2.1"/>
    </reaction>
</comment>
<name>A0A5M8QH57_9BACT</name>
<evidence type="ECO:0000256" key="6">
    <source>
        <dbReference type="HAMAP-Rule" id="MF_00020"/>
    </source>
</evidence>
<dbReference type="EC" id="2.7.2.1" evidence="6"/>
<proteinExistence type="inferred from homology"/>
<keyword evidence="2 6" id="KW-0808">Transferase</keyword>
<feature type="binding site" evidence="6">
    <location>
        <position position="92"/>
    </location>
    <ligand>
        <name>substrate</name>
    </ligand>
</feature>
<evidence type="ECO:0000256" key="1">
    <source>
        <dbReference type="ARBA" id="ARBA00008748"/>
    </source>
</evidence>
<comment type="caution">
    <text evidence="8">The sequence shown here is derived from an EMBL/GenBank/DDBJ whole genome shotgun (WGS) entry which is preliminary data.</text>
</comment>
<reference evidence="8 9" key="1">
    <citation type="submission" date="2019-05" db="EMBL/GenBank/DDBJ databases">
        <authorList>
            <person name="Qu J.-H."/>
        </authorList>
    </citation>
    <scope>NUCLEOTIDE SEQUENCE [LARGE SCALE GENOMIC DNA]</scope>
    <source>
        <strain evidence="8 9">NS28</strain>
    </source>
</reference>
<sequence>MNILVINSGSSSLKYQLFHMPDEKPLCTGLIEKIGKEDSFIRHKTINKEDVQVTEKTLSVKDYGEGMKHVLALLTDSGLIKNTDDLEVIGHRVVHGGEHFSTAVIIDPDVKQKIMGLSTLAPLHNPVNYKCIEFAEKIFPNAKQIAVFDTAFHQTMPEFAFRYAVPEKYYSEMHIRAYGFHGTSHKYVSEKAMERLGKPDAKIISIHLGNGCSITAVNGGKSIDTSMGFGPLSGLVMGTRSGDIDPSVILHLQRKEGKTADEMDKLLNNESGLLGLAGSNDMRDVVKMLEAGNYDAELAIDMYAYRIKKYIGSYAAVLNGLDAIVFTAGVGENDALMREKICRDMEYFGIQLDAESNRAKSDQIREISGKSGRVKILVIPTNEELEIARQSFELLREDPPCEQVNLY</sequence>
<dbReference type="UniPathway" id="UPA00340">
    <property type="reaction ID" value="UER00458"/>
</dbReference>
<comment type="pathway">
    <text evidence="6">Metabolic intermediate biosynthesis; acetyl-CoA biosynthesis; acetyl-CoA from acetate: step 1/2.</text>
</comment>
<feature type="site" description="Transition state stabilizer" evidence="6">
    <location>
        <position position="181"/>
    </location>
</feature>
<comment type="cofactor">
    <cofactor evidence="6">
        <name>Mg(2+)</name>
        <dbReference type="ChEBI" id="CHEBI:18420"/>
    </cofactor>
    <cofactor evidence="6">
        <name>Mn(2+)</name>
        <dbReference type="ChEBI" id="CHEBI:29035"/>
    </cofactor>
    <text evidence="6">Mg(2+). Can also accept Mn(2+).</text>
</comment>
<feature type="binding site" evidence="6">
    <location>
        <begin position="207"/>
        <end position="211"/>
    </location>
    <ligand>
        <name>ATP</name>
        <dbReference type="ChEBI" id="CHEBI:30616"/>
    </ligand>
</feature>
<keyword evidence="5 6" id="KW-0067">ATP-binding</keyword>
<accession>A0A5M8QH57</accession>
<dbReference type="CDD" id="cd24010">
    <property type="entry name" value="ASKHA_NBD_AcK_PK"/>
    <property type="match status" value="1"/>
</dbReference>
<dbReference type="GO" id="GO:0000287">
    <property type="term" value="F:magnesium ion binding"/>
    <property type="evidence" value="ECO:0007669"/>
    <property type="project" value="UniProtKB-UniRule"/>
</dbReference>
<dbReference type="EMBL" id="VBSN01000069">
    <property type="protein sequence ID" value="KAA6434076.1"/>
    <property type="molecule type" value="Genomic_DNA"/>
</dbReference>
<dbReference type="OrthoDB" id="9802453at2"/>
<evidence type="ECO:0000256" key="3">
    <source>
        <dbReference type="ARBA" id="ARBA00022741"/>
    </source>
</evidence>
<comment type="function">
    <text evidence="6">Catalyzes the formation of acetyl phosphate from acetate and ATP. Can also catalyze the reverse reaction.</text>
</comment>
<dbReference type="InterPro" id="IPR004372">
    <property type="entry name" value="Ac/propionate_kinase"/>
</dbReference>
<dbReference type="Gene3D" id="3.30.420.40">
    <property type="match status" value="2"/>
</dbReference>
<dbReference type="GO" id="GO:0005524">
    <property type="term" value="F:ATP binding"/>
    <property type="evidence" value="ECO:0007669"/>
    <property type="project" value="UniProtKB-KW"/>
</dbReference>
<evidence type="ECO:0000256" key="4">
    <source>
        <dbReference type="ARBA" id="ARBA00022777"/>
    </source>
</evidence>
<keyword evidence="9" id="KW-1185">Reference proteome</keyword>
<dbReference type="PANTHER" id="PTHR21060">
    <property type="entry name" value="ACETATE KINASE"/>
    <property type="match status" value="1"/>
</dbReference>
<dbReference type="Proteomes" id="UP000323994">
    <property type="component" value="Unassembled WGS sequence"/>
</dbReference>
<dbReference type="GO" id="GO:0006085">
    <property type="term" value="P:acetyl-CoA biosynthetic process"/>
    <property type="evidence" value="ECO:0007669"/>
    <property type="project" value="UniProtKB-UniRule"/>
</dbReference>
<dbReference type="PIRSF" id="PIRSF000722">
    <property type="entry name" value="Acetate_prop_kin"/>
    <property type="match status" value="1"/>
</dbReference>
<evidence type="ECO:0000256" key="7">
    <source>
        <dbReference type="RuleBase" id="RU003835"/>
    </source>
</evidence>
<dbReference type="InterPro" id="IPR000890">
    <property type="entry name" value="Aliphatic_acid_kin_short-chain"/>
</dbReference>
<keyword evidence="6" id="KW-0460">Magnesium</keyword>
<keyword evidence="6" id="KW-0963">Cytoplasm</keyword>
<dbReference type="PRINTS" id="PR00471">
    <property type="entry name" value="ACETATEKNASE"/>
</dbReference>
<organism evidence="8 9">
    <name type="scientific">Dyadobacter flavalbus</name>
    <dbReference type="NCBI Taxonomy" id="2579942"/>
    <lineage>
        <taxon>Bacteria</taxon>
        <taxon>Pseudomonadati</taxon>
        <taxon>Bacteroidota</taxon>
        <taxon>Cytophagia</taxon>
        <taxon>Cytophagales</taxon>
        <taxon>Spirosomataceae</taxon>
        <taxon>Dyadobacter</taxon>
    </lineage>
</organism>
<feature type="binding site" evidence="6">
    <location>
        <position position="7"/>
    </location>
    <ligand>
        <name>Mg(2+)</name>
        <dbReference type="ChEBI" id="CHEBI:18420"/>
    </ligand>
</feature>
<feature type="binding site" evidence="6">
    <location>
        <begin position="281"/>
        <end position="283"/>
    </location>
    <ligand>
        <name>ATP</name>
        <dbReference type="ChEBI" id="CHEBI:30616"/>
    </ligand>
</feature>
<dbReference type="PROSITE" id="PS01075">
    <property type="entry name" value="ACETATE_KINASE_1"/>
    <property type="match status" value="1"/>
</dbReference>
<dbReference type="InterPro" id="IPR023865">
    <property type="entry name" value="Aliphatic_acid_kinase_CS"/>
</dbReference>
<feature type="binding site" evidence="6">
    <location>
        <begin position="329"/>
        <end position="333"/>
    </location>
    <ligand>
        <name>ATP</name>
        <dbReference type="ChEBI" id="CHEBI:30616"/>
    </ligand>
</feature>
<dbReference type="AlphaFoldDB" id="A0A5M8QH57"/>
<feature type="binding site" evidence="6">
    <location>
        <position position="383"/>
    </location>
    <ligand>
        <name>Mg(2+)</name>
        <dbReference type="ChEBI" id="CHEBI:18420"/>
    </ligand>
</feature>
<evidence type="ECO:0000313" key="9">
    <source>
        <dbReference type="Proteomes" id="UP000323994"/>
    </source>
</evidence>
<dbReference type="GO" id="GO:0008776">
    <property type="term" value="F:acetate kinase activity"/>
    <property type="evidence" value="ECO:0007669"/>
    <property type="project" value="UniProtKB-UniRule"/>
</dbReference>
<evidence type="ECO:0000256" key="5">
    <source>
        <dbReference type="ARBA" id="ARBA00022840"/>
    </source>
</evidence>
<feature type="active site" description="Proton donor/acceptor" evidence="6">
    <location>
        <position position="149"/>
    </location>
</feature>
<feature type="site" description="Transition state stabilizer" evidence="6">
    <location>
        <position position="240"/>
    </location>
</feature>
<dbReference type="GO" id="GO:0005737">
    <property type="term" value="C:cytoplasm"/>
    <property type="evidence" value="ECO:0007669"/>
    <property type="project" value="UniProtKB-SubCell"/>
</dbReference>
<keyword evidence="4 6" id="KW-0418">Kinase</keyword>
<evidence type="ECO:0000256" key="2">
    <source>
        <dbReference type="ARBA" id="ARBA00022679"/>
    </source>
</evidence>
<dbReference type="HAMAP" id="MF_00020">
    <property type="entry name" value="Acetate_kinase"/>
    <property type="match status" value="1"/>
</dbReference>
<protein>
    <recommendedName>
        <fullName evidence="6">Acetate kinase</fullName>
        <ecNumber evidence="6">2.7.2.1</ecNumber>
    </recommendedName>
    <alternativeName>
        <fullName evidence="6">Acetokinase</fullName>
    </alternativeName>
</protein>
<comment type="subunit">
    <text evidence="6">Homodimer.</text>
</comment>
<dbReference type="NCBIfam" id="TIGR00016">
    <property type="entry name" value="ackA"/>
    <property type="match status" value="1"/>
</dbReference>